<dbReference type="Proteomes" id="UP000809081">
    <property type="component" value="Unassembled WGS sequence"/>
</dbReference>
<protein>
    <recommendedName>
        <fullName evidence="4">DUF2812 domain-containing protein</fullName>
    </recommendedName>
</protein>
<name>A0ABS2PKH7_9STRE</name>
<keyword evidence="1" id="KW-1133">Transmembrane helix</keyword>
<keyword evidence="1" id="KW-0472">Membrane</keyword>
<evidence type="ECO:0000313" key="3">
    <source>
        <dbReference type="Proteomes" id="UP000809081"/>
    </source>
</evidence>
<dbReference type="RefSeq" id="WP_205016839.1">
    <property type="nucleotide sequence ID" value="NZ_JAFBEI010000012.1"/>
</dbReference>
<reference evidence="2 3" key="1">
    <citation type="submission" date="2021-01" db="EMBL/GenBank/DDBJ databases">
        <title>Genomic Encyclopedia of Type Strains, Phase IV (KMG-IV): sequencing the most valuable type-strain genomes for metagenomic binning, comparative biology and taxonomic classification.</title>
        <authorList>
            <person name="Goeker M."/>
        </authorList>
    </citation>
    <scope>NUCLEOTIDE SEQUENCE [LARGE SCALE GENOMIC DNA]</scope>
    <source>
        <strain evidence="2 3">DSM 27513</strain>
    </source>
</reference>
<evidence type="ECO:0008006" key="4">
    <source>
        <dbReference type="Google" id="ProtNLM"/>
    </source>
</evidence>
<organism evidence="2 3">
    <name type="scientific">Streptococcus saliviloxodontae</name>
    <dbReference type="NCBI Taxonomy" id="1349416"/>
    <lineage>
        <taxon>Bacteria</taxon>
        <taxon>Bacillati</taxon>
        <taxon>Bacillota</taxon>
        <taxon>Bacilli</taxon>
        <taxon>Lactobacillales</taxon>
        <taxon>Streptococcaceae</taxon>
        <taxon>Streptococcus</taxon>
    </lineage>
</organism>
<comment type="caution">
    <text evidence="2">The sequence shown here is derived from an EMBL/GenBank/DDBJ whole genome shotgun (WGS) entry which is preliminary data.</text>
</comment>
<dbReference type="InterPro" id="IPR021359">
    <property type="entry name" value="DUF2812"/>
</dbReference>
<feature type="transmembrane region" description="Helical" evidence="1">
    <location>
        <begin position="57"/>
        <end position="74"/>
    </location>
</feature>
<keyword evidence="3" id="KW-1185">Reference proteome</keyword>
<evidence type="ECO:0000256" key="1">
    <source>
        <dbReference type="SAM" id="Phobius"/>
    </source>
</evidence>
<sequence length="108" mass="13090">MREKGRRLSQLFEDYGWEHVADCNYFSIFRQSKQDVDVSIYSDSESQYEMVKRIFKSRYLTAFFLYVISSTLLLRSHPSFFLGISVVYLPILTYCAYRFYVLRNKYRK</sequence>
<proteinExistence type="predicted"/>
<feature type="transmembrane region" description="Helical" evidence="1">
    <location>
        <begin position="80"/>
        <end position="100"/>
    </location>
</feature>
<accession>A0ABS2PKH7</accession>
<keyword evidence="1" id="KW-0812">Transmembrane</keyword>
<gene>
    <name evidence="2" type="ORF">JOC31_000752</name>
</gene>
<dbReference type="Pfam" id="PF11193">
    <property type="entry name" value="DUF2812"/>
    <property type="match status" value="1"/>
</dbReference>
<evidence type="ECO:0000313" key="2">
    <source>
        <dbReference type="EMBL" id="MBM7635934.1"/>
    </source>
</evidence>
<dbReference type="EMBL" id="JAFBEI010000012">
    <property type="protein sequence ID" value="MBM7635934.1"/>
    <property type="molecule type" value="Genomic_DNA"/>
</dbReference>